<feature type="domain" description="RecF/RecN/SMC N-terminal" evidence="11">
    <location>
        <begin position="2"/>
        <end position="509"/>
    </location>
</feature>
<comment type="function">
    <text evidence="1 9">May be involved in recombinational repair of damaged DNA.</text>
</comment>
<keyword evidence="5 9" id="KW-0227">DNA damage</keyword>
<dbReference type="AlphaFoldDB" id="S3BRC0"/>
<evidence type="ECO:0000256" key="2">
    <source>
        <dbReference type="ARBA" id="ARBA00009441"/>
    </source>
</evidence>
<evidence type="ECO:0000256" key="1">
    <source>
        <dbReference type="ARBA" id="ARBA00003618"/>
    </source>
</evidence>
<dbReference type="GO" id="GO:0006281">
    <property type="term" value="P:DNA repair"/>
    <property type="evidence" value="ECO:0007669"/>
    <property type="project" value="UniProtKB-KW"/>
</dbReference>
<dbReference type="SUPFAM" id="SSF52540">
    <property type="entry name" value="P-loop containing nucleoside triphosphate hydrolases"/>
    <property type="match status" value="2"/>
</dbReference>
<dbReference type="NCBIfam" id="TIGR00634">
    <property type="entry name" value="recN"/>
    <property type="match status" value="1"/>
</dbReference>
<dbReference type="STRING" id="1203554.HMPREF1476_00184"/>
<dbReference type="FunFam" id="3.40.50.300:FF:000356">
    <property type="entry name" value="DNA repair protein RecN"/>
    <property type="match status" value="1"/>
</dbReference>
<dbReference type="Proteomes" id="UP000014400">
    <property type="component" value="Unassembled WGS sequence"/>
</dbReference>
<dbReference type="PATRIC" id="fig|1203554.3.peg.178"/>
<evidence type="ECO:0000256" key="5">
    <source>
        <dbReference type="ARBA" id="ARBA00022763"/>
    </source>
</evidence>
<organism evidence="12 13">
    <name type="scientific">Sutterella wadsworthensis HGA0223</name>
    <dbReference type="NCBI Taxonomy" id="1203554"/>
    <lineage>
        <taxon>Bacteria</taxon>
        <taxon>Pseudomonadati</taxon>
        <taxon>Pseudomonadota</taxon>
        <taxon>Betaproteobacteria</taxon>
        <taxon>Burkholderiales</taxon>
        <taxon>Sutterellaceae</taxon>
        <taxon>Sutterella</taxon>
    </lineage>
</organism>
<dbReference type="Gene3D" id="3.40.50.300">
    <property type="entry name" value="P-loop containing nucleotide triphosphate hydrolases"/>
    <property type="match status" value="2"/>
</dbReference>
<evidence type="ECO:0000256" key="3">
    <source>
        <dbReference type="ARBA" id="ARBA00021315"/>
    </source>
</evidence>
<dbReference type="PANTHER" id="PTHR11059:SF0">
    <property type="entry name" value="DNA REPAIR PROTEIN RECN"/>
    <property type="match status" value="1"/>
</dbReference>
<dbReference type="EMBL" id="ATCF01000004">
    <property type="protein sequence ID" value="EPE01951.1"/>
    <property type="molecule type" value="Genomic_DNA"/>
</dbReference>
<dbReference type="PANTHER" id="PTHR11059">
    <property type="entry name" value="DNA REPAIR PROTEIN RECN"/>
    <property type="match status" value="1"/>
</dbReference>
<dbReference type="GO" id="GO:0005524">
    <property type="term" value="F:ATP binding"/>
    <property type="evidence" value="ECO:0007669"/>
    <property type="project" value="UniProtKB-KW"/>
</dbReference>
<evidence type="ECO:0000256" key="7">
    <source>
        <dbReference type="ARBA" id="ARBA00023204"/>
    </source>
</evidence>
<comment type="caution">
    <text evidence="12">The sequence shown here is derived from an EMBL/GenBank/DDBJ whole genome shotgun (WGS) entry which is preliminary data.</text>
</comment>
<dbReference type="PIRSF" id="PIRSF003128">
    <property type="entry name" value="RecN"/>
    <property type="match status" value="1"/>
</dbReference>
<evidence type="ECO:0000256" key="4">
    <source>
        <dbReference type="ARBA" id="ARBA00022741"/>
    </source>
</evidence>
<dbReference type="CDD" id="cd03241">
    <property type="entry name" value="ABC_RecN"/>
    <property type="match status" value="2"/>
</dbReference>
<sequence>MLTTLNLKDFVIVDQLSLDLSTGFTVLTGETGAGKSILIDAIQLIRGARADADMVRKGAERANIIAEFMPSEEALRWLETNDLQDSSASTVLVRRSIDKNGRSRAWINGITVTLSQLKELGDTFVDIQGQHAHQLLLKTQNQLKLLDAYAENTAQLEAVKKAFATWNAKAKRLEEASSSAEVRTAKIEQLTWLLEDLSTLAPKKGEWESLNEEHTRLSHGVSIIEGLTASVDWLTQGEDSASDLVSRAQSRVDDLSNYDERLKGVSETLTTAAELIDDAAHDLERILDKTEADSNRFEKVDRRVSKYFTMARKYRTEPEVLYVFEAENKRRLEELQNDENLDALRAEEAEARAVYDAAAERLTKVRREAAVRFAKAVTNEMQTLSMKGGRFEVNLVPIPRSEVGVEKCEFLMAGHPGVDVSPLAKVASGGELSRIGLAIFTLTSRNTSVPTLIFDEVDSGVGGATGEVVGRMMKQLGQTRQVLCVTHLPQVAACGDHHLKVEKVSDGIETVSYLRELNPTQRVEEIARMLGGLLITQKTKVLAEEMVKANLSQEE</sequence>
<evidence type="ECO:0000259" key="11">
    <source>
        <dbReference type="Pfam" id="PF02463"/>
    </source>
</evidence>
<dbReference type="FunFam" id="3.40.50.300:FF:000319">
    <property type="entry name" value="DNA repair protein RecN"/>
    <property type="match status" value="1"/>
</dbReference>
<dbReference type="Pfam" id="PF02463">
    <property type="entry name" value="SMC_N"/>
    <property type="match status" value="1"/>
</dbReference>
<gene>
    <name evidence="12" type="ORF">HMPREF1476_00184</name>
</gene>
<evidence type="ECO:0000256" key="8">
    <source>
        <dbReference type="ARBA" id="ARBA00033408"/>
    </source>
</evidence>
<dbReference type="InterPro" id="IPR027417">
    <property type="entry name" value="P-loop_NTPase"/>
</dbReference>
<dbReference type="GO" id="GO:0009432">
    <property type="term" value="P:SOS response"/>
    <property type="evidence" value="ECO:0007669"/>
    <property type="project" value="TreeGrafter"/>
</dbReference>
<dbReference type="HOGENOM" id="CLU_018297_3_1_4"/>
<keyword evidence="7 9" id="KW-0234">DNA repair</keyword>
<keyword evidence="13" id="KW-1185">Reference proteome</keyword>
<keyword evidence="10" id="KW-0175">Coiled coil</keyword>
<dbReference type="NCBIfam" id="NF008121">
    <property type="entry name" value="PRK10869.1"/>
    <property type="match status" value="1"/>
</dbReference>
<name>S3BRC0_9BURK</name>
<keyword evidence="6" id="KW-0067">ATP-binding</keyword>
<keyword evidence="4" id="KW-0547">Nucleotide-binding</keyword>
<protein>
    <recommendedName>
        <fullName evidence="3 9">DNA repair protein RecN</fullName>
    </recommendedName>
    <alternativeName>
        <fullName evidence="8 9">Recombination protein N</fullName>
    </alternativeName>
</protein>
<dbReference type="GO" id="GO:0006310">
    <property type="term" value="P:DNA recombination"/>
    <property type="evidence" value="ECO:0007669"/>
    <property type="project" value="InterPro"/>
</dbReference>
<feature type="coiled-coil region" evidence="10">
    <location>
        <begin position="332"/>
        <end position="361"/>
    </location>
</feature>
<dbReference type="InterPro" id="IPR004604">
    <property type="entry name" value="DNA_recomb/repair_RecN"/>
</dbReference>
<dbReference type="GO" id="GO:0043590">
    <property type="term" value="C:bacterial nucleoid"/>
    <property type="evidence" value="ECO:0007669"/>
    <property type="project" value="TreeGrafter"/>
</dbReference>
<comment type="similarity">
    <text evidence="2 9">Belongs to the RecN family.</text>
</comment>
<dbReference type="InterPro" id="IPR003395">
    <property type="entry name" value="RecF/RecN/SMC_N"/>
</dbReference>
<evidence type="ECO:0000313" key="12">
    <source>
        <dbReference type="EMBL" id="EPE01951.1"/>
    </source>
</evidence>
<evidence type="ECO:0000313" key="13">
    <source>
        <dbReference type="Proteomes" id="UP000014400"/>
    </source>
</evidence>
<evidence type="ECO:0000256" key="10">
    <source>
        <dbReference type="SAM" id="Coils"/>
    </source>
</evidence>
<proteinExistence type="inferred from homology"/>
<evidence type="ECO:0000256" key="6">
    <source>
        <dbReference type="ARBA" id="ARBA00022840"/>
    </source>
</evidence>
<reference evidence="12 13" key="1">
    <citation type="submission" date="2013-04" db="EMBL/GenBank/DDBJ databases">
        <title>The Genome Sequence of Sutterella wadsworthensis HGA0223.</title>
        <authorList>
            <consortium name="The Broad Institute Genomics Platform"/>
            <person name="Earl A."/>
            <person name="Ward D."/>
            <person name="Feldgarden M."/>
            <person name="Gevers D."/>
            <person name="Schmidt T.M."/>
            <person name="Dover J."/>
            <person name="Dai D."/>
            <person name="Walker B."/>
            <person name="Young S."/>
            <person name="Zeng Q."/>
            <person name="Gargeya S."/>
            <person name="Fitzgerald M."/>
            <person name="Haas B."/>
            <person name="Abouelleil A."/>
            <person name="Allen A.W."/>
            <person name="Alvarado L."/>
            <person name="Arachchi H.M."/>
            <person name="Berlin A.M."/>
            <person name="Chapman S.B."/>
            <person name="Gainer-Dewar J."/>
            <person name="Goldberg J."/>
            <person name="Griggs A."/>
            <person name="Gujja S."/>
            <person name="Hansen M."/>
            <person name="Howarth C."/>
            <person name="Imamovic A."/>
            <person name="Ireland A."/>
            <person name="Larimer J."/>
            <person name="McCowan C."/>
            <person name="Murphy C."/>
            <person name="Pearson M."/>
            <person name="Poon T.W."/>
            <person name="Priest M."/>
            <person name="Roberts A."/>
            <person name="Saif S."/>
            <person name="Shea T."/>
            <person name="Sisk P."/>
            <person name="Sykes S."/>
            <person name="Wortman J."/>
            <person name="Nusbaum C."/>
            <person name="Birren B."/>
        </authorList>
    </citation>
    <scope>NUCLEOTIDE SEQUENCE [LARGE SCALE GENOMIC DNA]</scope>
    <source>
        <strain evidence="12 13">HGA0223</strain>
    </source>
</reference>
<evidence type="ECO:0000256" key="9">
    <source>
        <dbReference type="PIRNR" id="PIRNR003128"/>
    </source>
</evidence>
<accession>S3BRC0</accession>
<dbReference type="eggNOG" id="COG0497">
    <property type="taxonomic scope" value="Bacteria"/>
</dbReference>